<keyword evidence="3" id="KW-0732">Signal</keyword>
<evidence type="ECO:0000256" key="2">
    <source>
        <dbReference type="SAM" id="Phobius"/>
    </source>
</evidence>
<dbReference type="Proteomes" id="UP001565200">
    <property type="component" value="Unassembled WGS sequence"/>
</dbReference>
<keyword evidence="2" id="KW-0472">Membrane</keyword>
<dbReference type="Gene3D" id="1.25.40.10">
    <property type="entry name" value="Tetratricopeptide repeat domain"/>
    <property type="match status" value="1"/>
</dbReference>
<protein>
    <submittedName>
        <fullName evidence="5">Tetratricopeptide repeat protein</fullName>
    </submittedName>
</protein>
<gene>
    <name evidence="5" type="ORF">AAK873_03075</name>
</gene>
<evidence type="ECO:0000256" key="1">
    <source>
        <dbReference type="PROSITE-ProRule" id="PRU00339"/>
    </source>
</evidence>
<feature type="signal peptide" evidence="3">
    <location>
        <begin position="1"/>
        <end position="21"/>
    </location>
</feature>
<dbReference type="PROSITE" id="PS51781">
    <property type="entry name" value="SH3B"/>
    <property type="match status" value="1"/>
</dbReference>
<dbReference type="EMBL" id="JBCLPP010000006">
    <property type="protein sequence ID" value="MEY8244600.1"/>
    <property type="molecule type" value="Genomic_DNA"/>
</dbReference>
<feature type="chain" id="PRO_5047498334" evidence="3">
    <location>
        <begin position="22"/>
        <end position="260"/>
    </location>
</feature>
<keyword evidence="6" id="KW-1185">Reference proteome</keyword>
<name>A0ABV4CVM5_9BACT</name>
<feature type="domain" description="SH3b" evidence="4">
    <location>
        <begin position="187"/>
        <end position="260"/>
    </location>
</feature>
<feature type="transmembrane region" description="Helical" evidence="2">
    <location>
        <begin position="160"/>
        <end position="180"/>
    </location>
</feature>
<evidence type="ECO:0000313" key="6">
    <source>
        <dbReference type="Proteomes" id="UP001565200"/>
    </source>
</evidence>
<dbReference type="PROSITE" id="PS50005">
    <property type="entry name" value="TPR"/>
    <property type="match status" value="1"/>
</dbReference>
<comment type="caution">
    <text evidence="5">The sequence shown here is derived from an EMBL/GenBank/DDBJ whole genome shotgun (WGS) entry which is preliminary data.</text>
</comment>
<reference evidence="5 6" key="1">
    <citation type="submission" date="2024-03" db="EMBL/GenBank/DDBJ databases">
        <title>Mouse gut bacterial collection (mGBC) of GemPharmatech.</title>
        <authorList>
            <person name="He Y."/>
            <person name="Dong L."/>
            <person name="Wu D."/>
            <person name="Gao X."/>
            <person name="Lin Z."/>
        </authorList>
    </citation>
    <scope>NUCLEOTIDE SEQUENCE [LARGE SCALE GENOMIC DNA]</scope>
    <source>
        <strain evidence="5 6">54-13</strain>
    </source>
</reference>
<dbReference type="InterPro" id="IPR011990">
    <property type="entry name" value="TPR-like_helical_dom_sf"/>
</dbReference>
<evidence type="ECO:0000259" key="4">
    <source>
        <dbReference type="PROSITE" id="PS51781"/>
    </source>
</evidence>
<evidence type="ECO:0000313" key="5">
    <source>
        <dbReference type="EMBL" id="MEY8244600.1"/>
    </source>
</evidence>
<dbReference type="InterPro" id="IPR019734">
    <property type="entry name" value="TPR_rpt"/>
</dbReference>
<sequence>MKLRIITYIILTALITGTVNAMSLTQQADSAYMQDNFAKATELYLKIAEEEGTSANLYYNIGNCYFRQGKPGMAILYYERALRLDPSDKDARANLEFVNTKITDEPGDRGMFISNTVNGFACKISANIWAGIAIGSFILLLGAIALYVFTSAISLRKAGFFGGIVLLFICICANICASIATRYSTSGKEAVITVPSTLLSTSPRIPKDRSEEAVLLHEGTKVEILDSVTTRTDSAVTKWYDVKIDNNTRAWIKGSDIEKI</sequence>
<evidence type="ECO:0000256" key="3">
    <source>
        <dbReference type="SAM" id="SignalP"/>
    </source>
</evidence>
<feature type="repeat" description="TPR" evidence="1">
    <location>
        <begin position="55"/>
        <end position="88"/>
    </location>
</feature>
<dbReference type="Pfam" id="PF00515">
    <property type="entry name" value="TPR_1"/>
    <property type="match status" value="1"/>
</dbReference>
<accession>A0ABV4CVM5</accession>
<dbReference type="SMART" id="SM00028">
    <property type="entry name" value="TPR"/>
    <property type="match status" value="2"/>
</dbReference>
<feature type="transmembrane region" description="Helical" evidence="2">
    <location>
        <begin position="128"/>
        <end position="148"/>
    </location>
</feature>
<dbReference type="InterPro" id="IPR003646">
    <property type="entry name" value="SH3-like_bac-type"/>
</dbReference>
<dbReference type="RefSeq" id="WP_121699231.1">
    <property type="nucleotide sequence ID" value="NZ_JBCLPP010000006.1"/>
</dbReference>
<keyword evidence="2" id="KW-0812">Transmembrane</keyword>
<keyword evidence="1" id="KW-0802">TPR repeat</keyword>
<dbReference type="SUPFAM" id="SSF48452">
    <property type="entry name" value="TPR-like"/>
    <property type="match status" value="1"/>
</dbReference>
<proteinExistence type="predicted"/>
<dbReference type="PROSITE" id="PS50293">
    <property type="entry name" value="TPR_REGION"/>
    <property type="match status" value="1"/>
</dbReference>
<organism evidence="5 6">
    <name type="scientific">Heminiphilus faecis</name>
    <dbReference type="NCBI Taxonomy" id="2601703"/>
    <lineage>
        <taxon>Bacteria</taxon>
        <taxon>Pseudomonadati</taxon>
        <taxon>Bacteroidota</taxon>
        <taxon>Bacteroidia</taxon>
        <taxon>Bacteroidales</taxon>
        <taxon>Muribaculaceae</taxon>
        <taxon>Heminiphilus</taxon>
    </lineage>
</organism>
<keyword evidence="2" id="KW-1133">Transmembrane helix</keyword>